<dbReference type="InterPro" id="IPR013098">
    <property type="entry name" value="Ig_I-set"/>
</dbReference>
<evidence type="ECO:0000256" key="1">
    <source>
        <dbReference type="ARBA" id="ARBA00004657"/>
    </source>
</evidence>
<reference evidence="4 5" key="1">
    <citation type="submission" date="2017-12" db="EMBL/GenBank/DDBJ databases">
        <title>Hemimetabolous genomes reveal molecular basis of termite eusociality.</title>
        <authorList>
            <person name="Harrison M.C."/>
            <person name="Jongepier E."/>
            <person name="Robertson H.M."/>
            <person name="Arning N."/>
            <person name="Bitard-Feildel T."/>
            <person name="Chao H."/>
            <person name="Childers C.P."/>
            <person name="Dinh H."/>
            <person name="Doddapaneni H."/>
            <person name="Dugan S."/>
            <person name="Gowin J."/>
            <person name="Greiner C."/>
            <person name="Han Y."/>
            <person name="Hu H."/>
            <person name="Hughes D.S.T."/>
            <person name="Huylmans A.-K."/>
            <person name="Kemena C."/>
            <person name="Kremer L.P.M."/>
            <person name="Lee S.L."/>
            <person name="Lopez-Ezquerra A."/>
            <person name="Mallet L."/>
            <person name="Monroy-Kuhn J.M."/>
            <person name="Moser A."/>
            <person name="Murali S.C."/>
            <person name="Muzny D.M."/>
            <person name="Otani S."/>
            <person name="Piulachs M.-D."/>
            <person name="Poelchau M."/>
            <person name="Qu J."/>
            <person name="Schaub F."/>
            <person name="Wada-Katsumata A."/>
            <person name="Worley K.C."/>
            <person name="Xie Q."/>
            <person name="Ylla G."/>
            <person name="Poulsen M."/>
            <person name="Gibbs R.A."/>
            <person name="Schal C."/>
            <person name="Richards S."/>
            <person name="Belles X."/>
            <person name="Korb J."/>
            <person name="Bornberg-Bauer E."/>
        </authorList>
    </citation>
    <scope>NUCLEOTIDE SEQUENCE [LARGE SCALE GENOMIC DNA]</scope>
    <source>
        <tissue evidence="4">Whole body</tissue>
    </source>
</reference>
<feature type="region of interest" description="Disordered" evidence="2">
    <location>
        <begin position="290"/>
        <end position="311"/>
    </location>
</feature>
<proteinExistence type="predicted"/>
<organism evidence="4 5">
    <name type="scientific">Cryptotermes secundus</name>
    <dbReference type="NCBI Taxonomy" id="105785"/>
    <lineage>
        <taxon>Eukaryota</taxon>
        <taxon>Metazoa</taxon>
        <taxon>Ecdysozoa</taxon>
        <taxon>Arthropoda</taxon>
        <taxon>Hexapoda</taxon>
        <taxon>Insecta</taxon>
        <taxon>Pterygota</taxon>
        <taxon>Neoptera</taxon>
        <taxon>Polyneoptera</taxon>
        <taxon>Dictyoptera</taxon>
        <taxon>Blattodea</taxon>
        <taxon>Blattoidea</taxon>
        <taxon>Termitoidae</taxon>
        <taxon>Kalotermitidae</taxon>
        <taxon>Cryptotermitinae</taxon>
        <taxon>Cryptotermes</taxon>
    </lineage>
</organism>
<dbReference type="Proteomes" id="UP000235965">
    <property type="component" value="Unassembled WGS sequence"/>
</dbReference>
<dbReference type="PANTHER" id="PTHR47633">
    <property type="entry name" value="IMMUNOGLOBULIN"/>
    <property type="match status" value="1"/>
</dbReference>
<sequence length="566" mass="62576">TPTPPTEFDNPPQFGGPPRPKFEPIEKQSPPVKLEVRIPDKPQKVFKPTPVTPKPPSPVELIVATPAIKELDVILQPGTPPELNYAPPPPRIVPCQNATQMETSKVMKFAESTQHSHRVVSVQQTTRVIKFGDNEKKIAPEPKLEPFPFKPEPERQRRRSGPPPTTPKKFMPGEFRESDYESDYEGARIKPKWTPGNSDTDEPQYRKVRPPPVTRSTSVPAKPTDSVPTPMEFDTEPVVLPSPVKVTVQPKTKSVKLESEQKRLKRVEEMRNRFSESTYSSLQKKMTAATKSHASVGDSQQILLQPGEPPEFGFVPASTSYVASKHVSEMTDTFKSKAQQFVDDIMTDVKSTKESSHVEKPKGLTLSDENDPQAYREESRLAEYASPGGSWQGLSPNRGPRSQGRGSTPTPPSTPSTPGSTHGSAGNLPQPRKPPTFITPLRDIAVVSGQNARFECIVQAEPPPNILWSKNGRIIENSQNYQIQYRNGVCRLTIPQAFPEDAGSYTCTATNMLGTIGTTGSLQVPGIPSHITYGTYRQLQSELQPCREWMASVSSLMTDAAELEDM</sequence>
<dbReference type="Gene3D" id="2.60.40.10">
    <property type="entry name" value="Immunoglobulins"/>
    <property type="match status" value="1"/>
</dbReference>
<evidence type="ECO:0000313" key="4">
    <source>
        <dbReference type="EMBL" id="PNF38128.1"/>
    </source>
</evidence>
<protein>
    <recommendedName>
        <fullName evidence="3">Ig-like domain-containing protein</fullName>
    </recommendedName>
</protein>
<gene>
    <name evidence="4" type="ORF">B7P43_G14606</name>
</gene>
<accession>A0A2J7RBC5</accession>
<comment type="subcellular location">
    <subcellularLocation>
        <location evidence="1">Cytoplasm</location>
        <location evidence="1">Myofibril</location>
    </subcellularLocation>
</comment>
<dbReference type="InterPro" id="IPR013783">
    <property type="entry name" value="Ig-like_fold"/>
</dbReference>
<feature type="compositionally biased region" description="Polar residues" evidence="2">
    <location>
        <begin position="290"/>
        <end position="303"/>
    </location>
</feature>
<dbReference type="InterPro" id="IPR003598">
    <property type="entry name" value="Ig_sub2"/>
</dbReference>
<comment type="caution">
    <text evidence="4">The sequence shown here is derived from an EMBL/GenBank/DDBJ whole genome shotgun (WGS) entry which is preliminary data.</text>
</comment>
<dbReference type="GO" id="GO:0031430">
    <property type="term" value="C:M band"/>
    <property type="evidence" value="ECO:0007669"/>
    <property type="project" value="UniProtKB-ARBA"/>
</dbReference>
<dbReference type="FunFam" id="2.60.40.10:FF:000519">
    <property type="entry name" value="Muscle M-line assembly protein unc-89"/>
    <property type="match status" value="1"/>
</dbReference>
<feature type="region of interest" description="Disordered" evidence="2">
    <location>
        <begin position="348"/>
        <end position="437"/>
    </location>
</feature>
<feature type="compositionally biased region" description="Basic and acidic residues" evidence="2">
    <location>
        <begin position="131"/>
        <end position="144"/>
    </location>
</feature>
<dbReference type="InterPro" id="IPR036179">
    <property type="entry name" value="Ig-like_dom_sf"/>
</dbReference>
<dbReference type="InterPro" id="IPR003599">
    <property type="entry name" value="Ig_sub"/>
</dbReference>
<feature type="region of interest" description="Disordered" evidence="2">
    <location>
        <begin position="1"/>
        <end position="58"/>
    </location>
</feature>
<feature type="non-terminal residue" evidence="4">
    <location>
        <position position="566"/>
    </location>
</feature>
<keyword evidence="5" id="KW-1185">Reference proteome</keyword>
<evidence type="ECO:0000256" key="2">
    <source>
        <dbReference type="SAM" id="MobiDB-lite"/>
    </source>
</evidence>
<dbReference type="PANTHER" id="PTHR47633:SF4">
    <property type="entry name" value="MYOPALLADIN ISOFORM X1"/>
    <property type="match status" value="1"/>
</dbReference>
<dbReference type="EMBL" id="NEVH01005908">
    <property type="protein sequence ID" value="PNF38128.1"/>
    <property type="molecule type" value="Genomic_DNA"/>
</dbReference>
<feature type="compositionally biased region" description="Basic and acidic residues" evidence="2">
    <location>
        <begin position="350"/>
        <end position="362"/>
    </location>
</feature>
<name>A0A2J7RBC5_9NEOP</name>
<feature type="non-terminal residue" evidence="4">
    <location>
        <position position="1"/>
    </location>
</feature>
<feature type="domain" description="Ig-like" evidence="3">
    <location>
        <begin position="434"/>
        <end position="525"/>
    </location>
</feature>
<dbReference type="SMART" id="SM00409">
    <property type="entry name" value="IG"/>
    <property type="match status" value="1"/>
</dbReference>
<dbReference type="SUPFAM" id="SSF48726">
    <property type="entry name" value="Immunoglobulin"/>
    <property type="match status" value="1"/>
</dbReference>
<feature type="compositionally biased region" description="Low complexity" evidence="2">
    <location>
        <begin position="416"/>
        <end position="426"/>
    </location>
</feature>
<dbReference type="Pfam" id="PF07679">
    <property type="entry name" value="I-set"/>
    <property type="match status" value="1"/>
</dbReference>
<feature type="compositionally biased region" description="Basic and acidic residues" evidence="2">
    <location>
        <begin position="34"/>
        <end position="43"/>
    </location>
</feature>
<dbReference type="AlphaFoldDB" id="A0A2J7RBC5"/>
<evidence type="ECO:0000313" key="5">
    <source>
        <dbReference type="Proteomes" id="UP000235965"/>
    </source>
</evidence>
<dbReference type="OrthoDB" id="2152335at2759"/>
<evidence type="ECO:0000259" key="3">
    <source>
        <dbReference type="PROSITE" id="PS50835"/>
    </source>
</evidence>
<dbReference type="PROSITE" id="PS50835">
    <property type="entry name" value="IG_LIKE"/>
    <property type="match status" value="1"/>
</dbReference>
<dbReference type="GO" id="GO:0045214">
    <property type="term" value="P:sarcomere organization"/>
    <property type="evidence" value="ECO:0007669"/>
    <property type="project" value="UniProtKB-ARBA"/>
</dbReference>
<dbReference type="SMART" id="SM00408">
    <property type="entry name" value="IGc2"/>
    <property type="match status" value="1"/>
</dbReference>
<feature type="region of interest" description="Disordered" evidence="2">
    <location>
        <begin position="131"/>
        <end position="238"/>
    </location>
</feature>
<dbReference type="InterPro" id="IPR007110">
    <property type="entry name" value="Ig-like_dom"/>
</dbReference>